<dbReference type="HOGENOM" id="CLU_3413388_0_0_1"/>
<evidence type="ECO:0000313" key="1">
    <source>
        <dbReference type="EnsemblMetazoa" id="tetur36g00350.1"/>
    </source>
</evidence>
<dbReference type="EMBL" id="CAEY01001040">
    <property type="status" value="NOT_ANNOTATED_CDS"/>
    <property type="molecule type" value="Genomic_DNA"/>
</dbReference>
<organism evidence="1 2">
    <name type="scientific">Tetranychus urticae</name>
    <name type="common">Two-spotted spider mite</name>
    <dbReference type="NCBI Taxonomy" id="32264"/>
    <lineage>
        <taxon>Eukaryota</taxon>
        <taxon>Metazoa</taxon>
        <taxon>Ecdysozoa</taxon>
        <taxon>Arthropoda</taxon>
        <taxon>Chelicerata</taxon>
        <taxon>Arachnida</taxon>
        <taxon>Acari</taxon>
        <taxon>Acariformes</taxon>
        <taxon>Trombidiformes</taxon>
        <taxon>Prostigmata</taxon>
        <taxon>Eleutherengona</taxon>
        <taxon>Raphignathae</taxon>
        <taxon>Tetranychoidea</taxon>
        <taxon>Tetranychidae</taxon>
        <taxon>Tetranychus</taxon>
    </lineage>
</organism>
<reference evidence="1" key="2">
    <citation type="submission" date="2015-06" db="UniProtKB">
        <authorList>
            <consortium name="EnsemblMetazoa"/>
        </authorList>
    </citation>
    <scope>IDENTIFICATION</scope>
</reference>
<keyword evidence="2" id="KW-1185">Reference proteome</keyword>
<dbReference type="Proteomes" id="UP000015104">
    <property type="component" value="Unassembled WGS sequence"/>
</dbReference>
<evidence type="ECO:0000313" key="2">
    <source>
        <dbReference type="Proteomes" id="UP000015104"/>
    </source>
</evidence>
<accession>T1L3L9</accession>
<dbReference type="EnsemblMetazoa" id="tetur36g00350.1">
    <property type="protein sequence ID" value="tetur36g00350.1"/>
    <property type="gene ID" value="tetur36g00350"/>
</dbReference>
<sequence>MAPLKSYLLLLTSLVYFINSLRKLKYFN</sequence>
<name>T1L3L9_TETUR</name>
<reference evidence="2" key="1">
    <citation type="submission" date="2011-08" db="EMBL/GenBank/DDBJ databases">
        <authorList>
            <person name="Rombauts S."/>
        </authorList>
    </citation>
    <scope>NUCLEOTIDE SEQUENCE</scope>
    <source>
        <strain evidence="2">London</strain>
    </source>
</reference>
<proteinExistence type="predicted"/>
<dbReference type="AlphaFoldDB" id="T1L3L9"/>
<protein>
    <submittedName>
        <fullName evidence="1">Uncharacterized protein</fullName>
    </submittedName>
</protein>